<dbReference type="InterPro" id="IPR050179">
    <property type="entry name" value="Trans_hexapeptide_repeat"/>
</dbReference>
<dbReference type="Pfam" id="PF14602">
    <property type="entry name" value="Hexapep_2"/>
    <property type="match status" value="1"/>
</dbReference>
<dbReference type="PANTHER" id="PTHR43300:SF4">
    <property type="entry name" value="ACYL-[ACYL-CARRIER-PROTEIN]--UDP-N-ACETYLGLUCOSAMINE O-ACYLTRANSFERASE"/>
    <property type="match status" value="1"/>
</dbReference>
<dbReference type="Gene3D" id="2.160.10.10">
    <property type="entry name" value="Hexapeptide repeat proteins"/>
    <property type="match status" value="2"/>
</dbReference>
<dbReference type="SUPFAM" id="SSF51161">
    <property type="entry name" value="Trimeric LpxA-like enzymes"/>
    <property type="match status" value="1"/>
</dbReference>
<dbReference type="InterPro" id="IPR011004">
    <property type="entry name" value="Trimer_LpxA-like_sf"/>
</dbReference>
<accession>R7B237</accession>
<comment type="caution">
    <text evidence="1">The sequence shown here is derived from an EMBL/GenBank/DDBJ whole genome shotgun (WGS) entry which is preliminary data.</text>
</comment>
<evidence type="ECO:0000313" key="2">
    <source>
        <dbReference type="Proteomes" id="UP000018141"/>
    </source>
</evidence>
<dbReference type="CDD" id="cd03358">
    <property type="entry name" value="LbH_WxcM_N_like"/>
    <property type="match status" value="1"/>
</dbReference>
<proteinExistence type="predicted"/>
<dbReference type="EMBL" id="CBHH010000052">
    <property type="protein sequence ID" value="CDD57912.1"/>
    <property type="molecule type" value="Genomic_DNA"/>
</dbReference>
<dbReference type="InterPro" id="IPR001451">
    <property type="entry name" value="Hexapep"/>
</dbReference>
<protein>
    <submittedName>
        <fullName evidence="1">Transferase hexapeptide repeat protein</fullName>
    </submittedName>
</protein>
<reference evidence="1" key="1">
    <citation type="submission" date="2012-11" db="EMBL/GenBank/DDBJ databases">
        <title>Dependencies among metagenomic species, viruses, plasmids and units of genetic variation.</title>
        <authorList>
            <person name="Nielsen H.B."/>
            <person name="Almeida M."/>
            <person name="Juncker A.S."/>
            <person name="Rasmussen S."/>
            <person name="Li J."/>
            <person name="Sunagawa S."/>
            <person name="Plichta D."/>
            <person name="Gautier L."/>
            <person name="Le Chatelier E."/>
            <person name="Peletier E."/>
            <person name="Bonde I."/>
            <person name="Nielsen T."/>
            <person name="Manichanh C."/>
            <person name="Arumugam M."/>
            <person name="Batto J."/>
            <person name="Santos M.B.Q.D."/>
            <person name="Blom N."/>
            <person name="Borruel N."/>
            <person name="Burgdorf K.S."/>
            <person name="Boumezbeur F."/>
            <person name="Casellas F."/>
            <person name="Dore J."/>
            <person name="Guarner F."/>
            <person name="Hansen T."/>
            <person name="Hildebrand F."/>
            <person name="Kaas R.S."/>
            <person name="Kennedy S."/>
            <person name="Kristiansen K."/>
            <person name="Kultima J.R."/>
            <person name="Leonard P."/>
            <person name="Levenez F."/>
            <person name="Lund O."/>
            <person name="Moumen B."/>
            <person name="Le Paslier D."/>
            <person name="Pons N."/>
            <person name="Pedersen O."/>
            <person name="Prifti E."/>
            <person name="Qin J."/>
            <person name="Raes J."/>
            <person name="Tap J."/>
            <person name="Tims S."/>
            <person name="Ussery D.W."/>
            <person name="Yamada T."/>
            <person name="MetaHit consortium"/>
            <person name="Renault P."/>
            <person name="Sicheritz-Ponten T."/>
            <person name="Bork P."/>
            <person name="Wang J."/>
            <person name="Brunak S."/>
            <person name="Ehrlich S.D."/>
        </authorList>
    </citation>
    <scope>NUCLEOTIDE SEQUENCE [LARGE SCALE GENOMIC DNA]</scope>
</reference>
<dbReference type="GO" id="GO:0016740">
    <property type="term" value="F:transferase activity"/>
    <property type="evidence" value="ECO:0007669"/>
    <property type="project" value="UniProtKB-KW"/>
</dbReference>
<sequence>MADYFVHESSYIDDGVVIGEGTKIWHFCHIQTGAVIGTNCSLGQNVNVSNNVKIGNDVKIQNNVSVYEGVEIENGVFCGPSCVFTNDLTPRARYPKGYSNYKRTVVGEGASIGANATIVCGHNIGKYAMVAAGAVVTKDVPDYALVAGVPAKVIGRVDEYGNIVEKY</sequence>
<dbReference type="PANTHER" id="PTHR43300">
    <property type="entry name" value="ACETYLTRANSFERASE"/>
    <property type="match status" value="1"/>
</dbReference>
<organism evidence="1 2">
    <name type="scientific">Bacteroides pectinophilus CAG:437</name>
    <dbReference type="NCBI Taxonomy" id="1263051"/>
    <lineage>
        <taxon>Bacteria</taxon>
        <taxon>Bacillati</taxon>
        <taxon>Bacillota</taxon>
        <taxon>Clostridia</taxon>
        <taxon>Eubacteriales</taxon>
    </lineage>
</organism>
<dbReference type="Proteomes" id="UP000018141">
    <property type="component" value="Unassembled WGS sequence"/>
</dbReference>
<evidence type="ECO:0000313" key="1">
    <source>
        <dbReference type="EMBL" id="CDD57912.1"/>
    </source>
</evidence>
<keyword evidence="1" id="KW-0808">Transferase</keyword>
<name>R7B237_9FIRM</name>
<gene>
    <name evidence="1" type="ORF">BN656_01863</name>
</gene>
<dbReference type="Pfam" id="PF00132">
    <property type="entry name" value="Hexapep"/>
    <property type="match status" value="1"/>
</dbReference>
<dbReference type="AlphaFoldDB" id="R7B237"/>